<evidence type="ECO:0000313" key="10">
    <source>
        <dbReference type="Proteomes" id="UP001152561"/>
    </source>
</evidence>
<reference evidence="10" key="1">
    <citation type="journal article" date="2023" name="Proc. Natl. Acad. Sci. U.S.A.">
        <title>Genomic and structural basis for evolution of tropane alkaloid biosynthesis.</title>
        <authorList>
            <person name="Wanga Y.-J."/>
            <person name="Taina T."/>
            <person name="Yua J.-Y."/>
            <person name="Lia J."/>
            <person name="Xua B."/>
            <person name="Chenc J."/>
            <person name="D'Auriad J.C."/>
            <person name="Huanga J.-P."/>
            <person name="Huanga S.-X."/>
        </authorList>
    </citation>
    <scope>NUCLEOTIDE SEQUENCE [LARGE SCALE GENOMIC DNA]</scope>
    <source>
        <strain evidence="10">cv. KIB-2019</strain>
    </source>
</reference>
<dbReference type="InterPro" id="IPR003340">
    <property type="entry name" value="B3_DNA-bd"/>
</dbReference>
<dbReference type="InterPro" id="IPR039218">
    <property type="entry name" value="REM_fam"/>
</dbReference>
<dbReference type="OrthoDB" id="1305986at2759"/>
<evidence type="ECO:0000256" key="3">
    <source>
        <dbReference type="ARBA" id="ARBA00023015"/>
    </source>
</evidence>
<evidence type="ECO:0000256" key="5">
    <source>
        <dbReference type="ARBA" id="ARBA00023163"/>
    </source>
</evidence>
<keyword evidence="6" id="KW-0539">Nucleus</keyword>
<evidence type="ECO:0000256" key="2">
    <source>
        <dbReference type="ARBA" id="ARBA00022737"/>
    </source>
</evidence>
<evidence type="ECO:0000256" key="4">
    <source>
        <dbReference type="ARBA" id="ARBA00023125"/>
    </source>
</evidence>
<sequence length="473" mass="54964">MMMKRNMKKLRSKKRMKGKTYSRKRHHIHNTDSRKRKKMTMRRNVTKRKRKRKRKRKKENERAGTFKKKAPCSKAGCKRATARKVVHDYFGTDIFRSGRATRPKNPYFVTKIRAKRRDQLYIPIDVVRDYKLELPSSMTIRDPADRKFGTKLKSWKDGKIWLHGGWHNLCRWNLVGKDDSCICEFVRGKGKKALHLQRIPAWFLRHISEESPDKATLKCVSEGTWNVKLQCDEDGLLIHKGWEKFQKNNQLEEGDFLVFTYDGGLQFTVRFFSKNGLEREVKSTAKIKKLKYLIRPETPKGQQKSSNKAEDLLTPNIPQFVKCLKGYNVNKSCFLYVPKSLTEQLSDSANKTTVILRNSEGKEWKVNCLTQKGYRAFCGGWKQFVSDNKLKEGHICVFQLVMNTNELGREKNFLHGVLETASHISAMYDRTGEDFRGIGSSFAAVQSVSSAVLLVLFTRQQVLVCISEQNFMK</sequence>
<organism evidence="9 10">
    <name type="scientific">Anisodus acutangulus</name>
    <dbReference type="NCBI Taxonomy" id="402998"/>
    <lineage>
        <taxon>Eukaryota</taxon>
        <taxon>Viridiplantae</taxon>
        <taxon>Streptophyta</taxon>
        <taxon>Embryophyta</taxon>
        <taxon>Tracheophyta</taxon>
        <taxon>Spermatophyta</taxon>
        <taxon>Magnoliopsida</taxon>
        <taxon>eudicotyledons</taxon>
        <taxon>Gunneridae</taxon>
        <taxon>Pentapetalae</taxon>
        <taxon>asterids</taxon>
        <taxon>lamiids</taxon>
        <taxon>Solanales</taxon>
        <taxon>Solanaceae</taxon>
        <taxon>Solanoideae</taxon>
        <taxon>Hyoscyameae</taxon>
        <taxon>Anisodus</taxon>
    </lineage>
</organism>
<keyword evidence="5" id="KW-0804">Transcription</keyword>
<dbReference type="PANTHER" id="PTHR31674">
    <property type="entry name" value="B3 DOMAIN-CONTAINING PROTEIN REM-LIKE 3-RELATED"/>
    <property type="match status" value="1"/>
</dbReference>
<dbReference type="AlphaFoldDB" id="A0A9Q1N0T0"/>
<dbReference type="SUPFAM" id="SSF101936">
    <property type="entry name" value="DNA-binding pseudobarrel domain"/>
    <property type="match status" value="3"/>
</dbReference>
<keyword evidence="2" id="KW-0677">Repeat</keyword>
<dbReference type="EMBL" id="JAJAGQ010000001">
    <property type="protein sequence ID" value="KAJ8572876.1"/>
    <property type="molecule type" value="Genomic_DNA"/>
</dbReference>
<keyword evidence="10" id="KW-1185">Reference proteome</keyword>
<dbReference type="Pfam" id="PF02362">
    <property type="entry name" value="B3"/>
    <property type="match status" value="3"/>
</dbReference>
<keyword evidence="4" id="KW-0238">DNA-binding</keyword>
<dbReference type="CDD" id="cd10017">
    <property type="entry name" value="B3_DNA"/>
    <property type="match status" value="3"/>
</dbReference>
<evidence type="ECO:0000259" key="8">
    <source>
        <dbReference type="PROSITE" id="PS50863"/>
    </source>
</evidence>
<accession>A0A9Q1N0T0</accession>
<keyword evidence="3" id="KW-0805">Transcription regulation</keyword>
<gene>
    <name evidence="9" type="ORF">K7X08_009387</name>
</gene>
<evidence type="ECO:0000313" key="9">
    <source>
        <dbReference type="EMBL" id="KAJ8572876.1"/>
    </source>
</evidence>
<feature type="domain" description="TF-B3" evidence="8">
    <location>
        <begin position="199"/>
        <end position="275"/>
    </location>
</feature>
<feature type="compositionally biased region" description="Basic residues" evidence="7">
    <location>
        <begin position="1"/>
        <end position="57"/>
    </location>
</feature>
<dbReference type="GO" id="GO:0003677">
    <property type="term" value="F:DNA binding"/>
    <property type="evidence" value="ECO:0007669"/>
    <property type="project" value="UniProtKB-KW"/>
</dbReference>
<comment type="caution">
    <text evidence="9">The sequence shown here is derived from an EMBL/GenBank/DDBJ whole genome shotgun (WGS) entry which is preliminary data.</text>
</comment>
<protein>
    <recommendedName>
        <fullName evidence="8">TF-B3 domain-containing protein</fullName>
    </recommendedName>
</protein>
<evidence type="ECO:0000256" key="7">
    <source>
        <dbReference type="SAM" id="MobiDB-lite"/>
    </source>
</evidence>
<dbReference type="PROSITE" id="PS50863">
    <property type="entry name" value="B3"/>
    <property type="match status" value="2"/>
</dbReference>
<dbReference type="PANTHER" id="PTHR31674:SF62">
    <property type="entry name" value="B3 DOMAIN-CONTAINING PROTEIN REM14-RELATED"/>
    <property type="match status" value="1"/>
</dbReference>
<dbReference type="GO" id="GO:0005634">
    <property type="term" value="C:nucleus"/>
    <property type="evidence" value="ECO:0007669"/>
    <property type="project" value="UniProtKB-SubCell"/>
</dbReference>
<dbReference type="Gene3D" id="2.40.330.10">
    <property type="entry name" value="DNA-binding pseudobarrel domain"/>
    <property type="match status" value="3"/>
</dbReference>
<dbReference type="InterPro" id="IPR015300">
    <property type="entry name" value="DNA-bd_pseudobarrel_sf"/>
</dbReference>
<feature type="domain" description="TF-B3" evidence="8">
    <location>
        <begin position="320"/>
        <end position="421"/>
    </location>
</feature>
<comment type="subcellular location">
    <subcellularLocation>
        <location evidence="1">Nucleus</location>
    </subcellularLocation>
</comment>
<name>A0A9Q1N0T0_9SOLA</name>
<evidence type="ECO:0000256" key="1">
    <source>
        <dbReference type="ARBA" id="ARBA00004123"/>
    </source>
</evidence>
<proteinExistence type="predicted"/>
<evidence type="ECO:0000256" key="6">
    <source>
        <dbReference type="ARBA" id="ARBA00023242"/>
    </source>
</evidence>
<dbReference type="Proteomes" id="UP001152561">
    <property type="component" value="Unassembled WGS sequence"/>
</dbReference>
<feature type="region of interest" description="Disordered" evidence="7">
    <location>
        <begin position="1"/>
        <end position="67"/>
    </location>
</feature>
<dbReference type="SMART" id="SM01019">
    <property type="entry name" value="B3"/>
    <property type="match status" value="3"/>
</dbReference>